<proteinExistence type="predicted"/>
<dbReference type="eggNOG" id="ENOG502SE23">
    <property type="taxonomic scope" value="Eukaryota"/>
</dbReference>
<evidence type="ECO:0000256" key="1">
    <source>
        <dbReference type="SAM" id="Phobius"/>
    </source>
</evidence>
<dbReference type="AlphaFoldDB" id="B7G407"/>
<dbReference type="Pfam" id="PF06961">
    <property type="entry name" value="DUF1294"/>
    <property type="match status" value="1"/>
</dbReference>
<dbReference type="HOGENOM" id="CLU_1698951_0_0_1"/>
<dbReference type="PaxDb" id="2850-Phatr47535"/>
<accession>B7G407</accession>
<keyword evidence="3" id="KW-1185">Reference proteome</keyword>
<organism evidence="2 3">
    <name type="scientific">Phaeodactylum tricornutum (strain CCAP 1055/1)</name>
    <dbReference type="NCBI Taxonomy" id="556484"/>
    <lineage>
        <taxon>Eukaryota</taxon>
        <taxon>Sar</taxon>
        <taxon>Stramenopiles</taxon>
        <taxon>Ochrophyta</taxon>
        <taxon>Bacillariophyta</taxon>
        <taxon>Bacillariophyceae</taxon>
        <taxon>Bacillariophycidae</taxon>
        <taxon>Naviculales</taxon>
        <taxon>Phaeodactylaceae</taxon>
        <taxon>Phaeodactylum</taxon>
    </lineage>
</organism>
<protein>
    <recommendedName>
        <fullName evidence="4">DUF1294 domain-containing protein</fullName>
    </recommendedName>
</protein>
<dbReference type="InterPro" id="IPR010718">
    <property type="entry name" value="DUF1294"/>
</dbReference>
<reference evidence="3" key="2">
    <citation type="submission" date="2008-08" db="EMBL/GenBank/DDBJ databases">
        <authorList>
            <consortium name="Diatom Consortium"/>
            <person name="Grigoriev I."/>
            <person name="Grimwood J."/>
            <person name="Kuo A."/>
            <person name="Otillar R.P."/>
            <person name="Salamov A."/>
            <person name="Detter J.C."/>
            <person name="Lindquist E."/>
            <person name="Shapiro H."/>
            <person name="Lucas S."/>
            <person name="Glavina del Rio T."/>
            <person name="Pitluck S."/>
            <person name="Rokhsar D."/>
            <person name="Bowler C."/>
        </authorList>
    </citation>
    <scope>GENOME REANNOTATION</scope>
    <source>
        <strain evidence="3">CCAP 1055/1</strain>
    </source>
</reference>
<feature type="transmembrane region" description="Helical" evidence="1">
    <location>
        <begin position="116"/>
        <end position="137"/>
    </location>
</feature>
<keyword evidence="1" id="KW-0472">Membrane</keyword>
<evidence type="ECO:0000313" key="3">
    <source>
        <dbReference type="Proteomes" id="UP000000759"/>
    </source>
</evidence>
<evidence type="ECO:0000313" key="2">
    <source>
        <dbReference type="EMBL" id="EEC46372.1"/>
    </source>
</evidence>
<dbReference type="RefSeq" id="XP_002181832.1">
    <property type="nucleotide sequence ID" value="XM_002181796.1"/>
</dbReference>
<feature type="transmembrane region" description="Helical" evidence="1">
    <location>
        <begin position="54"/>
        <end position="73"/>
    </location>
</feature>
<evidence type="ECO:0008006" key="4">
    <source>
        <dbReference type="Google" id="ProtNLM"/>
    </source>
</evidence>
<dbReference type="KEGG" id="pti:PHATRDRAFT_47535"/>
<dbReference type="Proteomes" id="UP000000759">
    <property type="component" value="Chromosome 14"/>
</dbReference>
<reference evidence="2 3" key="1">
    <citation type="journal article" date="2008" name="Nature">
        <title>The Phaeodactylum genome reveals the evolutionary history of diatom genomes.</title>
        <authorList>
            <person name="Bowler C."/>
            <person name="Allen A.E."/>
            <person name="Badger J.H."/>
            <person name="Grimwood J."/>
            <person name="Jabbari K."/>
            <person name="Kuo A."/>
            <person name="Maheswari U."/>
            <person name="Martens C."/>
            <person name="Maumus F."/>
            <person name="Otillar R.P."/>
            <person name="Rayko E."/>
            <person name="Salamov A."/>
            <person name="Vandepoele K."/>
            <person name="Beszteri B."/>
            <person name="Gruber A."/>
            <person name="Heijde M."/>
            <person name="Katinka M."/>
            <person name="Mock T."/>
            <person name="Valentin K."/>
            <person name="Verret F."/>
            <person name="Berges J.A."/>
            <person name="Brownlee C."/>
            <person name="Cadoret J.P."/>
            <person name="Chiovitti A."/>
            <person name="Choi C.J."/>
            <person name="Coesel S."/>
            <person name="De Martino A."/>
            <person name="Detter J.C."/>
            <person name="Durkin C."/>
            <person name="Falciatore A."/>
            <person name="Fournet J."/>
            <person name="Haruta M."/>
            <person name="Huysman M.J."/>
            <person name="Jenkins B.D."/>
            <person name="Jiroutova K."/>
            <person name="Jorgensen R.E."/>
            <person name="Joubert Y."/>
            <person name="Kaplan A."/>
            <person name="Kroger N."/>
            <person name="Kroth P.G."/>
            <person name="La Roche J."/>
            <person name="Lindquist E."/>
            <person name="Lommer M."/>
            <person name="Martin-Jezequel V."/>
            <person name="Lopez P.J."/>
            <person name="Lucas S."/>
            <person name="Mangogna M."/>
            <person name="McGinnis K."/>
            <person name="Medlin L.K."/>
            <person name="Montsant A."/>
            <person name="Oudot-Le Secq M.P."/>
            <person name="Napoli C."/>
            <person name="Obornik M."/>
            <person name="Parker M.S."/>
            <person name="Petit J.L."/>
            <person name="Porcel B.M."/>
            <person name="Poulsen N."/>
            <person name="Robison M."/>
            <person name="Rychlewski L."/>
            <person name="Rynearson T.A."/>
            <person name="Schmutz J."/>
            <person name="Shapiro H."/>
            <person name="Siaut M."/>
            <person name="Stanley M."/>
            <person name="Sussman M.R."/>
            <person name="Taylor A.R."/>
            <person name="Vardi A."/>
            <person name="von Dassow P."/>
            <person name="Vyverman W."/>
            <person name="Willis A."/>
            <person name="Wyrwicz L.S."/>
            <person name="Rokhsar D.S."/>
            <person name="Weissenbach J."/>
            <person name="Armbrust E.V."/>
            <person name="Green B.R."/>
            <person name="Van de Peer Y."/>
            <person name="Grigoriev I.V."/>
        </authorList>
    </citation>
    <scope>NUCLEOTIDE SEQUENCE [LARGE SCALE GENOMIC DNA]</scope>
    <source>
        <strain evidence="2 3">CCAP 1055/1</strain>
    </source>
</reference>
<feature type="transmembrane region" description="Helical" evidence="1">
    <location>
        <begin position="93"/>
        <end position="110"/>
    </location>
</feature>
<gene>
    <name evidence="2" type="ORF">PHATRDRAFT_47535</name>
</gene>
<sequence length="155" mass="18390">MVVIRRPDHRNRWRTRIVVGNVRNAFIFLVTSYFPLCAIFKLAATRILHLGLGWWVWGYFFSISLMTLVVYGWDKQSPEMGGWRTPERTLHALELLGGWMAAFVAQLWFRHKTQKVSYQIVFWSIALFHQYLALHFLNEWLYAVKLLNSVIGLFR</sequence>
<feature type="transmembrane region" description="Helical" evidence="1">
    <location>
        <begin position="21"/>
        <end position="42"/>
    </location>
</feature>
<keyword evidence="1" id="KW-1133">Transmembrane helix</keyword>
<dbReference type="InParanoid" id="B7G407"/>
<keyword evidence="1" id="KW-0812">Transmembrane</keyword>
<name>B7G407_PHATC</name>
<dbReference type="OrthoDB" id="10259680at2759"/>
<dbReference type="GeneID" id="7202775"/>
<dbReference type="EMBL" id="CM000616">
    <property type="protein sequence ID" value="EEC46372.1"/>
    <property type="molecule type" value="Genomic_DNA"/>
</dbReference>